<name>X6LVT8_RETFI</name>
<dbReference type="SUPFAM" id="SSF81301">
    <property type="entry name" value="Nucleotidyltransferase"/>
    <property type="match status" value="1"/>
</dbReference>
<dbReference type="Gene3D" id="3.30.460.10">
    <property type="entry name" value="Beta Polymerase, domain 2"/>
    <property type="match status" value="1"/>
</dbReference>
<comment type="caution">
    <text evidence="1">The sequence shown here is derived from an EMBL/GenBank/DDBJ whole genome shotgun (WGS) entry which is preliminary data.</text>
</comment>
<gene>
    <name evidence="1" type="ORF">RFI_32135</name>
</gene>
<feature type="non-terminal residue" evidence="1">
    <location>
        <position position="1"/>
    </location>
</feature>
<evidence type="ECO:0000313" key="2">
    <source>
        <dbReference type="Proteomes" id="UP000023152"/>
    </source>
</evidence>
<reference evidence="1 2" key="1">
    <citation type="journal article" date="2013" name="Curr. Biol.">
        <title>The Genome of the Foraminiferan Reticulomyxa filosa.</title>
        <authorList>
            <person name="Glockner G."/>
            <person name="Hulsmann N."/>
            <person name="Schleicher M."/>
            <person name="Noegel A.A."/>
            <person name="Eichinger L."/>
            <person name="Gallinger C."/>
            <person name="Pawlowski J."/>
            <person name="Sierra R."/>
            <person name="Euteneuer U."/>
            <person name="Pillet L."/>
            <person name="Moustafa A."/>
            <person name="Platzer M."/>
            <person name="Groth M."/>
            <person name="Szafranski K."/>
            <person name="Schliwa M."/>
        </authorList>
    </citation>
    <scope>NUCLEOTIDE SEQUENCE [LARGE SCALE GENOMIC DNA]</scope>
</reference>
<dbReference type="AlphaFoldDB" id="X6LVT8"/>
<dbReference type="Proteomes" id="UP000023152">
    <property type="component" value="Unassembled WGS sequence"/>
</dbReference>
<organism evidence="1 2">
    <name type="scientific">Reticulomyxa filosa</name>
    <dbReference type="NCBI Taxonomy" id="46433"/>
    <lineage>
        <taxon>Eukaryota</taxon>
        <taxon>Sar</taxon>
        <taxon>Rhizaria</taxon>
        <taxon>Retaria</taxon>
        <taxon>Foraminifera</taxon>
        <taxon>Monothalamids</taxon>
        <taxon>Reticulomyxidae</taxon>
        <taxon>Reticulomyxa</taxon>
    </lineage>
</organism>
<sequence>NNNTESNEEKLKKVENTGYTGEYGSGINLQGYCTNNDGCLASKGNILVWIKQEFDNISIIPDKTCYKCPDCGELSIKCIKNVMFFNCEHSIYSSNGSSHKNDNNYQCIYPIESGLSYTLKANKIIQHAISLEDLINRSEKAMESDEIINLVKELEKYLIIVAKPSKIKDIKRLSEKIKYDYEGNFNKAFDVGRFTILCDNETKLRTAVEVMKKADKFNLIVSEDKNYFEKQSITHYRFHNIKLYIPKYDVYIEMQATLKKFTTLEGYIIYFMKILEHGNQII</sequence>
<dbReference type="InterPro" id="IPR043519">
    <property type="entry name" value="NT_sf"/>
</dbReference>
<dbReference type="OrthoDB" id="5984008at2759"/>
<accession>X6LVT8</accession>
<protein>
    <submittedName>
        <fullName evidence="1">Uncharacterized protein</fullName>
    </submittedName>
</protein>
<evidence type="ECO:0000313" key="1">
    <source>
        <dbReference type="EMBL" id="ETO05262.1"/>
    </source>
</evidence>
<keyword evidence="2" id="KW-1185">Reference proteome</keyword>
<dbReference type="EMBL" id="ASPP01028340">
    <property type="protein sequence ID" value="ETO05262.1"/>
    <property type="molecule type" value="Genomic_DNA"/>
</dbReference>
<proteinExistence type="predicted"/>